<feature type="compositionally biased region" description="Basic and acidic residues" evidence="1">
    <location>
        <begin position="127"/>
        <end position="142"/>
    </location>
</feature>
<feature type="compositionally biased region" description="Polar residues" evidence="1">
    <location>
        <begin position="60"/>
        <end position="88"/>
    </location>
</feature>
<accession>A0A9N8DN21</accession>
<dbReference type="EMBL" id="CAICTM010000173">
    <property type="protein sequence ID" value="CAB9503714.1"/>
    <property type="molecule type" value="Genomic_DNA"/>
</dbReference>
<comment type="caution">
    <text evidence="2">The sequence shown here is derived from an EMBL/GenBank/DDBJ whole genome shotgun (WGS) entry which is preliminary data.</text>
</comment>
<proteinExistence type="predicted"/>
<organism evidence="2 3">
    <name type="scientific">Seminavis robusta</name>
    <dbReference type="NCBI Taxonomy" id="568900"/>
    <lineage>
        <taxon>Eukaryota</taxon>
        <taxon>Sar</taxon>
        <taxon>Stramenopiles</taxon>
        <taxon>Ochrophyta</taxon>
        <taxon>Bacillariophyta</taxon>
        <taxon>Bacillariophyceae</taxon>
        <taxon>Bacillariophycidae</taxon>
        <taxon>Naviculales</taxon>
        <taxon>Naviculaceae</taxon>
        <taxon>Seminavis</taxon>
    </lineage>
</organism>
<reference evidence="2" key="1">
    <citation type="submission" date="2020-06" db="EMBL/GenBank/DDBJ databases">
        <authorList>
            <consortium name="Plant Systems Biology data submission"/>
        </authorList>
    </citation>
    <scope>NUCLEOTIDE SEQUENCE</scope>
    <source>
        <strain evidence="2">D6</strain>
    </source>
</reference>
<feature type="region of interest" description="Disordered" evidence="1">
    <location>
        <begin position="226"/>
        <end position="245"/>
    </location>
</feature>
<dbReference type="Proteomes" id="UP001153069">
    <property type="component" value="Unassembled WGS sequence"/>
</dbReference>
<sequence length="347" mass="39917">MAPSETSSTLMLSPQRNVTFAVNYEVSQLDRYWQKNPPPARVERKPDSGVENVPEPTADGNPNRSNNTVTSTATRSSGVNIEKVTTTMDDPVRSPETTKTLTALSDEDMNSSGKENKKKVVIIKSPTQERQRRSTREQKKKEVPVERTRVRYDMELVPAVKRNRAFLDRFPLWSTPSDTRQDKIKRFHYRQQSIIREHQQKLQVVQKQPLEEKKQPIVKEPQVANNGWIVPGQPQSSSLIQDDDTSPELVDDEVLTPFEDDSSVIWVPKKRSEWEDSVLEMTAVCTSAAMRRHMATRGRIPSNKPFHPPLSKEYIRDRVDIDDPLQGYQIRHRTGGWLQGFILWTNF</sequence>
<dbReference type="OrthoDB" id="205046at2759"/>
<evidence type="ECO:0000313" key="2">
    <source>
        <dbReference type="EMBL" id="CAB9503714.1"/>
    </source>
</evidence>
<feature type="region of interest" description="Disordered" evidence="1">
    <location>
        <begin position="33"/>
        <end position="142"/>
    </location>
</feature>
<evidence type="ECO:0000313" key="3">
    <source>
        <dbReference type="Proteomes" id="UP001153069"/>
    </source>
</evidence>
<gene>
    <name evidence="2" type="ORF">SEMRO_174_G076680.1</name>
</gene>
<protein>
    <submittedName>
        <fullName evidence="2">Uncharacterized protein</fullName>
    </submittedName>
</protein>
<name>A0A9N8DN21_9STRA</name>
<evidence type="ECO:0000256" key="1">
    <source>
        <dbReference type="SAM" id="MobiDB-lite"/>
    </source>
</evidence>
<keyword evidence="3" id="KW-1185">Reference proteome</keyword>
<dbReference type="AlphaFoldDB" id="A0A9N8DN21"/>